<dbReference type="EMBL" id="SHKR01000015">
    <property type="protein sequence ID" value="RZU11009.1"/>
    <property type="molecule type" value="Genomic_DNA"/>
</dbReference>
<name>A0A4Q7WP52_9ACTN</name>
<dbReference type="Gene3D" id="1.10.10.10">
    <property type="entry name" value="Winged helix-like DNA-binding domain superfamily/Winged helix DNA-binding domain"/>
    <property type="match status" value="1"/>
</dbReference>
<evidence type="ECO:0000313" key="2">
    <source>
        <dbReference type="EMBL" id="RZU11009.1"/>
    </source>
</evidence>
<proteinExistence type="inferred from homology"/>
<dbReference type="AlphaFoldDB" id="A0A4Q7WP52"/>
<keyword evidence="2" id="KW-0808">Transferase</keyword>
<organism evidence="2 3">
    <name type="scientific">Kribbella rubisoli</name>
    <dbReference type="NCBI Taxonomy" id="3075929"/>
    <lineage>
        <taxon>Bacteria</taxon>
        <taxon>Bacillati</taxon>
        <taxon>Actinomycetota</taxon>
        <taxon>Actinomycetes</taxon>
        <taxon>Propionibacteriales</taxon>
        <taxon>Kribbellaceae</taxon>
        <taxon>Kribbella</taxon>
    </lineage>
</organism>
<dbReference type="InterPro" id="IPR000600">
    <property type="entry name" value="ROK"/>
</dbReference>
<dbReference type="RefSeq" id="WP_130447508.1">
    <property type="nucleotide sequence ID" value="NZ_SHKR01000015.1"/>
</dbReference>
<comment type="similarity">
    <text evidence="1">Belongs to the ROK (NagC/XylR) family.</text>
</comment>
<comment type="caution">
    <text evidence="2">The sequence shown here is derived from an EMBL/GenBank/DDBJ whole genome shotgun (WGS) entry which is preliminary data.</text>
</comment>
<dbReference type="SUPFAM" id="SSF53067">
    <property type="entry name" value="Actin-like ATPase domain"/>
    <property type="match status" value="1"/>
</dbReference>
<dbReference type="GO" id="GO:0016301">
    <property type="term" value="F:kinase activity"/>
    <property type="evidence" value="ECO:0007669"/>
    <property type="project" value="UniProtKB-KW"/>
</dbReference>
<reference evidence="2 3" key="1">
    <citation type="journal article" date="2015" name="Stand. Genomic Sci.">
        <title>Genomic Encyclopedia of Bacterial and Archaeal Type Strains, Phase III: the genomes of soil and plant-associated and newly described type strains.</title>
        <authorList>
            <person name="Whitman W.B."/>
            <person name="Woyke T."/>
            <person name="Klenk H.P."/>
            <person name="Zhou Y."/>
            <person name="Lilburn T.G."/>
            <person name="Beck B.J."/>
            <person name="De Vos P."/>
            <person name="Vandamme P."/>
            <person name="Eisen J.A."/>
            <person name="Garrity G."/>
            <person name="Hugenholtz P."/>
            <person name="Kyrpides N.C."/>
        </authorList>
    </citation>
    <scope>NUCLEOTIDE SEQUENCE [LARGE SCALE GENOMIC DNA]</scope>
    <source>
        <strain evidence="2 3">VKM Ac-2540</strain>
    </source>
</reference>
<sequence length="416" mass="42741">MSQDRAHDGRTGDSSLLRRLNLSAALGAFLAAESLTLRELRAVVGVSRPTAEDLLSELLTEGRVEETSAPRTPSSTRAAGRPARHFRFRAESGYVAGLDIGAHKALAVITDLRGNLLATERVELDPDLDARGRIRAGIEVVRSSWARAKVDAADISGIACGVTGALRAAEGVHDVREGPVGSALAPYSLPGFTEIDVAGDLSAGLGKPVAVANDVKLAALAEHWKGAAREHRDIVYMFAGHRAGAGVLIDGQVHQGRHGAAGEIGVFPALGWAPAMERLHARGAELAAADAASQGGAAGRPHAGPPGAGREGELVIASAARQDPESLEVLIEFAEVLARGAAVLALAVDPEVIVLGGGMSRGGAIIAEPFRRELAKLTLVPIEVISSAMGADSVALGAARMALDTVVAELLAVPGS</sequence>
<protein>
    <submittedName>
        <fullName evidence="2">NBD/HSP70 family sugar kinase</fullName>
    </submittedName>
</protein>
<dbReference type="Proteomes" id="UP000292027">
    <property type="component" value="Unassembled WGS sequence"/>
</dbReference>
<dbReference type="Pfam" id="PF00480">
    <property type="entry name" value="ROK"/>
    <property type="match status" value="1"/>
</dbReference>
<dbReference type="CDD" id="cd23763">
    <property type="entry name" value="ASKHA_ATPase_ROK"/>
    <property type="match status" value="1"/>
</dbReference>
<gene>
    <name evidence="2" type="ORF">EV645_6167</name>
</gene>
<dbReference type="InterPro" id="IPR043129">
    <property type="entry name" value="ATPase_NBD"/>
</dbReference>
<evidence type="ECO:0000256" key="1">
    <source>
        <dbReference type="ARBA" id="ARBA00006479"/>
    </source>
</evidence>
<keyword evidence="2" id="KW-0418">Kinase</keyword>
<accession>A0A4Q7WP52</accession>
<dbReference type="Gene3D" id="3.30.420.40">
    <property type="match status" value="2"/>
</dbReference>
<dbReference type="PANTHER" id="PTHR18964:SF149">
    <property type="entry name" value="BIFUNCTIONAL UDP-N-ACETYLGLUCOSAMINE 2-EPIMERASE_N-ACETYLMANNOSAMINE KINASE"/>
    <property type="match status" value="1"/>
</dbReference>
<dbReference type="InterPro" id="IPR036388">
    <property type="entry name" value="WH-like_DNA-bd_sf"/>
</dbReference>
<keyword evidence="3" id="KW-1185">Reference proteome</keyword>
<dbReference type="OrthoDB" id="3523179at2"/>
<evidence type="ECO:0000313" key="3">
    <source>
        <dbReference type="Proteomes" id="UP000292027"/>
    </source>
</evidence>
<dbReference type="PANTHER" id="PTHR18964">
    <property type="entry name" value="ROK (REPRESSOR, ORF, KINASE) FAMILY"/>
    <property type="match status" value="1"/>
</dbReference>